<dbReference type="PANTHER" id="PTHR47165:SF4">
    <property type="entry name" value="OS03G0429900 PROTEIN"/>
    <property type="match status" value="1"/>
</dbReference>
<dbReference type="GO" id="GO:0006289">
    <property type="term" value="P:nucleotide-excision repair"/>
    <property type="evidence" value="ECO:0000318"/>
    <property type="project" value="GO_Central"/>
</dbReference>
<evidence type="ECO:0000259" key="1">
    <source>
        <dbReference type="Pfam" id="PF08646"/>
    </source>
</evidence>
<dbReference type="OMA" id="NELKWDI"/>
<accession>A0A3Q7IFR5</accession>
<dbReference type="Proteomes" id="UP000004994">
    <property type="component" value="Chromosome 10"/>
</dbReference>
<dbReference type="EnsemblPlants" id="Solyc10g049473.1.1">
    <property type="protein sequence ID" value="Solyc10g049473.1.1"/>
    <property type="gene ID" value="Solyc10g049473.1"/>
</dbReference>
<dbReference type="GO" id="GO:0043047">
    <property type="term" value="F:single-stranded telomeric DNA binding"/>
    <property type="evidence" value="ECO:0000318"/>
    <property type="project" value="GO_Central"/>
</dbReference>
<dbReference type="GO" id="GO:0006260">
    <property type="term" value="P:DNA replication"/>
    <property type="evidence" value="ECO:0000318"/>
    <property type="project" value="GO_Central"/>
</dbReference>
<dbReference type="InterPro" id="IPR013955">
    <property type="entry name" value="Rep_factor-A_C"/>
</dbReference>
<dbReference type="Gramene" id="Solyc10g049473.1.1">
    <property type="protein sequence ID" value="Solyc10g049473.1.1"/>
    <property type="gene ID" value="Solyc10g049473.1"/>
</dbReference>
<dbReference type="GO" id="GO:0007004">
    <property type="term" value="P:telomere maintenance via telomerase"/>
    <property type="evidence" value="ECO:0000318"/>
    <property type="project" value="GO_Central"/>
</dbReference>
<dbReference type="Pfam" id="PF08646">
    <property type="entry name" value="Rep_fac-A_C"/>
    <property type="match status" value="1"/>
</dbReference>
<dbReference type="InterPro" id="IPR012340">
    <property type="entry name" value="NA-bd_OB-fold"/>
</dbReference>
<dbReference type="GO" id="GO:0000724">
    <property type="term" value="P:double-strand break repair via homologous recombination"/>
    <property type="evidence" value="ECO:0000318"/>
    <property type="project" value="GO_Central"/>
</dbReference>
<name>A0A3Q7IFR5_SOLLC</name>
<dbReference type="GO" id="GO:0005662">
    <property type="term" value="C:DNA replication factor A complex"/>
    <property type="evidence" value="ECO:0000318"/>
    <property type="project" value="GO_Central"/>
</dbReference>
<dbReference type="AlphaFoldDB" id="A0A3Q7IFR5"/>
<reference evidence="2" key="1">
    <citation type="journal article" date="2012" name="Nature">
        <title>The tomato genome sequence provides insights into fleshy fruit evolution.</title>
        <authorList>
            <consortium name="Tomato Genome Consortium"/>
        </authorList>
    </citation>
    <scope>NUCLEOTIDE SEQUENCE [LARGE SCALE GENOMIC DNA]</scope>
    <source>
        <strain evidence="2">cv. Heinz 1706</strain>
    </source>
</reference>
<dbReference type="GO" id="GO:0003684">
    <property type="term" value="F:damaged DNA binding"/>
    <property type="evidence" value="ECO:0000318"/>
    <property type="project" value="GO_Central"/>
</dbReference>
<dbReference type="GO" id="GO:0051321">
    <property type="term" value="P:meiotic cell cycle"/>
    <property type="evidence" value="ECO:0000318"/>
    <property type="project" value="GO_Central"/>
</dbReference>
<dbReference type="STRING" id="4081.A0A3Q7IFR5"/>
<sequence>MTSLEELENQCVPISKLKKYATEWVIKVLVIRRSLTKEYKNTNGEGIRWLVDEELELAFMNNTEVVEDKSNFKTDKFSNGFITFDEAEKITNGSLFVKALTGEGRSIRREVIVTNERYDRKVMTLWGDFAEIEGQMLQSLESDKPVLAFCDVKLSIYQGDFVLSTTPVSSLLINTQFEKANNLQKWNDNMKAEKIDVSLMPSRLMQTARQVKISNILNGSLAIVKDMYYKFNATVTDIDSNTDPWYPGCNKCYKRVTVINSIATCTYCRAEDVDYEARYRLKIDVTAEDQFISITMFDAAKYYFGCNVKEYVLSTSEKKEQSPYYRKMVLSKGKEFSILVKIDRKFPDVYTNMNVIAMEIHEVSKKLPLDQTKVKMTITKRKSKRTKILSDDEKIKGIVAGIPYVEKDIAAVETDIENPPKKNMQED</sequence>
<evidence type="ECO:0000313" key="3">
    <source>
        <dbReference type="Proteomes" id="UP000004994"/>
    </source>
</evidence>
<feature type="domain" description="Replication factor A C-terminal" evidence="1">
    <location>
        <begin position="228"/>
        <end position="346"/>
    </location>
</feature>
<evidence type="ECO:0000313" key="2">
    <source>
        <dbReference type="EnsemblPlants" id="Solyc10g049473.1.1"/>
    </source>
</evidence>
<protein>
    <recommendedName>
        <fullName evidence="1">Replication factor A C-terminal domain-containing protein</fullName>
    </recommendedName>
</protein>
<proteinExistence type="predicted"/>
<dbReference type="SUPFAM" id="SSF50249">
    <property type="entry name" value="Nucleic acid-binding proteins"/>
    <property type="match status" value="2"/>
</dbReference>
<dbReference type="Gene3D" id="2.40.50.140">
    <property type="entry name" value="Nucleic acid-binding proteins"/>
    <property type="match status" value="2"/>
</dbReference>
<reference evidence="2" key="2">
    <citation type="submission" date="2019-01" db="UniProtKB">
        <authorList>
            <consortium name="EnsemblPlants"/>
        </authorList>
    </citation>
    <scope>IDENTIFICATION</scope>
    <source>
        <strain evidence="2">cv. Heinz 1706</strain>
    </source>
</reference>
<organism evidence="2">
    <name type="scientific">Solanum lycopersicum</name>
    <name type="common">Tomato</name>
    <name type="synonym">Lycopersicon esculentum</name>
    <dbReference type="NCBI Taxonomy" id="4081"/>
    <lineage>
        <taxon>Eukaryota</taxon>
        <taxon>Viridiplantae</taxon>
        <taxon>Streptophyta</taxon>
        <taxon>Embryophyta</taxon>
        <taxon>Tracheophyta</taxon>
        <taxon>Spermatophyta</taxon>
        <taxon>Magnoliopsida</taxon>
        <taxon>eudicotyledons</taxon>
        <taxon>Gunneridae</taxon>
        <taxon>Pentapetalae</taxon>
        <taxon>asterids</taxon>
        <taxon>lamiids</taxon>
        <taxon>Solanales</taxon>
        <taxon>Solanaceae</taxon>
        <taxon>Solanoideae</taxon>
        <taxon>Solaneae</taxon>
        <taxon>Solanum</taxon>
        <taxon>Solanum subgen. Lycopersicon</taxon>
    </lineage>
</organism>
<dbReference type="PANTHER" id="PTHR47165">
    <property type="entry name" value="OS03G0429900 PROTEIN"/>
    <property type="match status" value="1"/>
</dbReference>
<dbReference type="PaxDb" id="4081-Solyc10g049480.1.1"/>
<dbReference type="InParanoid" id="A0A3Q7IFR5"/>
<keyword evidence="3" id="KW-1185">Reference proteome</keyword>